<dbReference type="InterPro" id="IPR052337">
    <property type="entry name" value="SAT4-like"/>
</dbReference>
<feature type="transmembrane region" description="Helical" evidence="6">
    <location>
        <begin position="174"/>
        <end position="193"/>
    </location>
</feature>
<comment type="similarity">
    <text evidence="5">Belongs to the SAT4 family.</text>
</comment>
<evidence type="ECO:0000256" key="1">
    <source>
        <dbReference type="ARBA" id="ARBA00004141"/>
    </source>
</evidence>
<feature type="transmembrane region" description="Helical" evidence="6">
    <location>
        <begin position="12"/>
        <end position="32"/>
    </location>
</feature>
<dbReference type="PANTHER" id="PTHR33048">
    <property type="entry name" value="PTH11-LIKE INTEGRAL MEMBRANE PROTEIN (AFU_ORTHOLOGUE AFUA_5G11245)"/>
    <property type="match status" value="1"/>
</dbReference>
<evidence type="ECO:0000256" key="3">
    <source>
        <dbReference type="ARBA" id="ARBA00022989"/>
    </source>
</evidence>
<dbReference type="EMBL" id="JAULSV010000002">
    <property type="protein sequence ID" value="KAK0653039.1"/>
    <property type="molecule type" value="Genomic_DNA"/>
</dbReference>
<feature type="transmembrane region" description="Helical" evidence="6">
    <location>
        <begin position="238"/>
        <end position="260"/>
    </location>
</feature>
<evidence type="ECO:0000313" key="9">
    <source>
        <dbReference type="Proteomes" id="UP001174936"/>
    </source>
</evidence>
<accession>A0AA39YI39</accession>
<organism evidence="8 9">
    <name type="scientific">Cercophora newfieldiana</name>
    <dbReference type="NCBI Taxonomy" id="92897"/>
    <lineage>
        <taxon>Eukaryota</taxon>
        <taxon>Fungi</taxon>
        <taxon>Dikarya</taxon>
        <taxon>Ascomycota</taxon>
        <taxon>Pezizomycotina</taxon>
        <taxon>Sordariomycetes</taxon>
        <taxon>Sordariomycetidae</taxon>
        <taxon>Sordariales</taxon>
        <taxon>Lasiosphaeriaceae</taxon>
        <taxon>Cercophora</taxon>
    </lineage>
</organism>
<feature type="transmembrane region" description="Helical" evidence="6">
    <location>
        <begin position="89"/>
        <end position="111"/>
    </location>
</feature>
<keyword evidence="9" id="KW-1185">Reference proteome</keyword>
<feature type="domain" description="Rhodopsin" evidence="7">
    <location>
        <begin position="32"/>
        <end position="268"/>
    </location>
</feature>
<comment type="caution">
    <text evidence="8">The sequence shown here is derived from an EMBL/GenBank/DDBJ whole genome shotgun (WGS) entry which is preliminary data.</text>
</comment>
<proteinExistence type="inferred from homology"/>
<comment type="subcellular location">
    <subcellularLocation>
        <location evidence="1">Membrane</location>
        <topology evidence="1">Multi-pass membrane protein</topology>
    </subcellularLocation>
</comment>
<evidence type="ECO:0000259" key="7">
    <source>
        <dbReference type="Pfam" id="PF20684"/>
    </source>
</evidence>
<evidence type="ECO:0000256" key="6">
    <source>
        <dbReference type="SAM" id="Phobius"/>
    </source>
</evidence>
<keyword evidence="3 6" id="KW-1133">Transmembrane helix</keyword>
<name>A0AA39YI39_9PEZI</name>
<evidence type="ECO:0000256" key="4">
    <source>
        <dbReference type="ARBA" id="ARBA00023136"/>
    </source>
</evidence>
<dbReference type="InterPro" id="IPR049326">
    <property type="entry name" value="Rhodopsin_dom_fungi"/>
</dbReference>
<evidence type="ECO:0000256" key="5">
    <source>
        <dbReference type="ARBA" id="ARBA00038359"/>
    </source>
</evidence>
<dbReference type="AlphaFoldDB" id="A0AA39YI39"/>
<feature type="transmembrane region" description="Helical" evidence="6">
    <location>
        <begin position="205"/>
        <end position="226"/>
    </location>
</feature>
<gene>
    <name evidence="8" type="ORF">B0T16DRAFT_427288</name>
</gene>
<dbReference type="GO" id="GO:0016020">
    <property type="term" value="C:membrane"/>
    <property type="evidence" value="ECO:0007669"/>
    <property type="project" value="UniProtKB-SubCell"/>
</dbReference>
<evidence type="ECO:0000313" key="8">
    <source>
        <dbReference type="EMBL" id="KAK0653039.1"/>
    </source>
</evidence>
<reference evidence="8" key="1">
    <citation type="submission" date="2023-06" db="EMBL/GenBank/DDBJ databases">
        <title>Genome-scale phylogeny and comparative genomics of the fungal order Sordariales.</title>
        <authorList>
            <consortium name="Lawrence Berkeley National Laboratory"/>
            <person name="Hensen N."/>
            <person name="Bonometti L."/>
            <person name="Westerberg I."/>
            <person name="Brannstrom I.O."/>
            <person name="Guillou S."/>
            <person name="Cros-Aarteil S."/>
            <person name="Calhoun S."/>
            <person name="Haridas S."/>
            <person name="Kuo A."/>
            <person name="Mondo S."/>
            <person name="Pangilinan J."/>
            <person name="Riley R."/>
            <person name="Labutti K."/>
            <person name="Andreopoulos B."/>
            <person name="Lipzen A."/>
            <person name="Chen C."/>
            <person name="Yanf M."/>
            <person name="Daum C."/>
            <person name="Ng V."/>
            <person name="Clum A."/>
            <person name="Steindorff A."/>
            <person name="Ohm R."/>
            <person name="Martin F."/>
            <person name="Silar P."/>
            <person name="Natvig D."/>
            <person name="Lalanne C."/>
            <person name="Gautier V."/>
            <person name="Ament-Velasquez S.L."/>
            <person name="Kruys A."/>
            <person name="Hutchinson M.I."/>
            <person name="Powell A.J."/>
            <person name="Barry K."/>
            <person name="Miller A.N."/>
            <person name="Grigoriev I.V."/>
            <person name="Debuchy R."/>
            <person name="Gladieux P."/>
            <person name="Thoren M.H."/>
            <person name="Johannesson H."/>
        </authorList>
    </citation>
    <scope>NUCLEOTIDE SEQUENCE</scope>
    <source>
        <strain evidence="8">SMH2532-1</strain>
    </source>
</reference>
<evidence type="ECO:0000256" key="2">
    <source>
        <dbReference type="ARBA" id="ARBA00022692"/>
    </source>
</evidence>
<feature type="transmembrane region" description="Helical" evidence="6">
    <location>
        <begin position="123"/>
        <end position="144"/>
    </location>
</feature>
<sequence length="312" mass="34465">MFYISDRAVDLARVHMAVTVPLLVLTLLPLSARLHHRVRPISRFGWDDALILLGFACTITDWGLLAREMFFSPQLINYDTLTHAVKHQFLGIFFWCVAMICIKTSIALTLLRIPLEHPAWRPFLFVTIAVQTIWFIGDTIYMFVKCRPLSANWDLSISAGQCADVQTDVLVSSIGSALHVVTSLALSIAPMLVLAKLRRPLRERILVCVLTGMGIFSSVASVIKAVKVGQWRGADDEWAYAISIATWTIVEQLVAVIAACSPSLKGPIESILGRCGINLTQTSNFSFVAKSKGGWCPSDVQTTVGLTNRYLT</sequence>
<dbReference type="Pfam" id="PF20684">
    <property type="entry name" value="Fung_rhodopsin"/>
    <property type="match status" value="1"/>
</dbReference>
<keyword evidence="4 6" id="KW-0472">Membrane</keyword>
<dbReference type="Proteomes" id="UP001174936">
    <property type="component" value="Unassembled WGS sequence"/>
</dbReference>
<keyword evidence="2 6" id="KW-0812">Transmembrane</keyword>
<feature type="transmembrane region" description="Helical" evidence="6">
    <location>
        <begin position="44"/>
        <end position="65"/>
    </location>
</feature>
<protein>
    <recommendedName>
        <fullName evidence="7">Rhodopsin domain-containing protein</fullName>
    </recommendedName>
</protein>
<dbReference type="PANTHER" id="PTHR33048:SF146">
    <property type="entry name" value="INTEGRAL MEMBRANE PROTEIN"/>
    <property type="match status" value="1"/>
</dbReference>